<keyword evidence="2" id="KW-1185">Reference proteome</keyword>
<organism evidence="1 2">
    <name type="scientific">Staurois parvus</name>
    <dbReference type="NCBI Taxonomy" id="386267"/>
    <lineage>
        <taxon>Eukaryota</taxon>
        <taxon>Metazoa</taxon>
        <taxon>Chordata</taxon>
        <taxon>Craniata</taxon>
        <taxon>Vertebrata</taxon>
        <taxon>Euteleostomi</taxon>
        <taxon>Amphibia</taxon>
        <taxon>Batrachia</taxon>
        <taxon>Anura</taxon>
        <taxon>Neobatrachia</taxon>
        <taxon>Ranoidea</taxon>
        <taxon>Ranidae</taxon>
        <taxon>Staurois</taxon>
    </lineage>
</organism>
<reference evidence="1" key="1">
    <citation type="submission" date="2023-05" db="EMBL/GenBank/DDBJ databases">
        <authorList>
            <person name="Stuckert A."/>
        </authorList>
    </citation>
    <scope>NUCLEOTIDE SEQUENCE</scope>
</reference>
<name>A0ABN9A6F0_9NEOB</name>
<accession>A0ABN9A6F0</accession>
<protein>
    <submittedName>
        <fullName evidence="1">Uncharacterized protein</fullName>
    </submittedName>
</protein>
<sequence>MISYGTCSHLRFFTRCIFWKGSGTFFNTKSCIFGAIDFNGNAAEKHVVHFC</sequence>
<evidence type="ECO:0000313" key="2">
    <source>
        <dbReference type="Proteomes" id="UP001162483"/>
    </source>
</evidence>
<comment type="caution">
    <text evidence="1">The sequence shown here is derived from an EMBL/GenBank/DDBJ whole genome shotgun (WGS) entry which is preliminary data.</text>
</comment>
<dbReference type="EMBL" id="CATNWA010000008">
    <property type="protein sequence ID" value="CAI9531579.1"/>
    <property type="molecule type" value="Genomic_DNA"/>
</dbReference>
<evidence type="ECO:0000313" key="1">
    <source>
        <dbReference type="EMBL" id="CAI9531579.1"/>
    </source>
</evidence>
<gene>
    <name evidence="1" type="ORF">SPARVUS_LOCUS28166</name>
</gene>
<proteinExistence type="predicted"/>
<dbReference type="Proteomes" id="UP001162483">
    <property type="component" value="Unassembled WGS sequence"/>
</dbReference>